<keyword evidence="4" id="KW-0690">Ribosome biogenesis</keyword>
<comment type="caution">
    <text evidence="6">The sequence shown here is derived from an EMBL/GenBank/DDBJ whole genome shotgun (WGS) entry which is preliminary data.</text>
</comment>
<comment type="similarity">
    <text evidence="2">Belongs to the DUF177 domain family.</text>
</comment>
<dbReference type="Pfam" id="PF02620">
    <property type="entry name" value="YceD"/>
    <property type="match status" value="1"/>
</dbReference>
<dbReference type="GO" id="GO:0042254">
    <property type="term" value="P:ribosome biogenesis"/>
    <property type="evidence" value="ECO:0007669"/>
    <property type="project" value="UniProtKB-KW"/>
</dbReference>
<dbReference type="InterPro" id="IPR039255">
    <property type="entry name" value="YceD_bac"/>
</dbReference>
<name>A0A198US12_MORCA</name>
<evidence type="ECO:0000256" key="4">
    <source>
        <dbReference type="ARBA" id="ARBA00022517"/>
    </source>
</evidence>
<dbReference type="InterPro" id="IPR003772">
    <property type="entry name" value="YceD"/>
</dbReference>
<dbReference type="PATRIC" id="fig|480.237.peg.984"/>
<dbReference type="OrthoDB" id="9786771at2"/>
<dbReference type="EMBL" id="LXHC01000004">
    <property type="protein sequence ID" value="OAU98072.1"/>
    <property type="molecule type" value="Genomic_DNA"/>
</dbReference>
<keyword evidence="7" id="KW-1185">Reference proteome</keyword>
<organism evidence="6 7">
    <name type="scientific">Moraxella catarrhalis</name>
    <name type="common">Branhamella catarrhalis</name>
    <dbReference type="NCBI Taxonomy" id="480"/>
    <lineage>
        <taxon>Bacteria</taxon>
        <taxon>Pseudomonadati</taxon>
        <taxon>Pseudomonadota</taxon>
        <taxon>Gammaproteobacteria</taxon>
        <taxon>Moraxellales</taxon>
        <taxon>Moraxellaceae</taxon>
        <taxon>Moraxella</taxon>
    </lineage>
</organism>
<evidence type="ECO:0000313" key="7">
    <source>
        <dbReference type="Proteomes" id="UP000078228"/>
    </source>
</evidence>
<reference evidence="6 7" key="1">
    <citation type="journal article" date="2016" name="Genome Biol. Evol.">
        <title>Comparative Genomic Analyses of the Moraxella catarrhalis Serosensitive and Seroresistant Lineages Demonstrate Their Independent Evolution.</title>
        <authorList>
            <person name="Earl J.P."/>
            <person name="de Vries S.P."/>
            <person name="Ahmed A."/>
            <person name="Powell E."/>
            <person name="Schultz M.P."/>
            <person name="Hermans P.W."/>
            <person name="Hill D.J."/>
            <person name="Zhou Z."/>
            <person name="Constantinidou C.I."/>
            <person name="Hu F.Z."/>
            <person name="Bootsma H.J."/>
            <person name="Ehrlich G.D."/>
        </authorList>
    </citation>
    <scope>NUCLEOTIDE SEQUENCE [LARGE SCALE GENOMIC DNA]</scope>
    <source>
        <strain evidence="6 7">Z7542</strain>
    </source>
</reference>
<evidence type="ECO:0000256" key="3">
    <source>
        <dbReference type="ARBA" id="ARBA00015716"/>
    </source>
</evidence>
<accession>A0A198US12</accession>
<evidence type="ECO:0000256" key="2">
    <source>
        <dbReference type="ARBA" id="ARBA00010740"/>
    </source>
</evidence>
<dbReference type="PANTHER" id="PTHR38099:SF1">
    <property type="entry name" value="LARGE RIBOSOMAL RNA SUBUNIT ACCUMULATION PROTEIN YCED"/>
    <property type="match status" value="1"/>
</dbReference>
<evidence type="ECO:0000256" key="1">
    <source>
        <dbReference type="ARBA" id="ARBA00002868"/>
    </source>
</evidence>
<dbReference type="GO" id="GO:0005829">
    <property type="term" value="C:cytosol"/>
    <property type="evidence" value="ECO:0007669"/>
    <property type="project" value="TreeGrafter"/>
</dbReference>
<protein>
    <recommendedName>
        <fullName evidence="3">Large ribosomal RNA subunit accumulation protein YceD</fullName>
    </recommendedName>
    <alternativeName>
        <fullName evidence="5">23S rRNA accumulation protein YceD</fullName>
    </alternativeName>
</protein>
<dbReference type="PANTHER" id="PTHR38099">
    <property type="entry name" value="LARGE RIBOSOMAL RNA SUBUNIT ACCUMULATION PROTEIN YCED"/>
    <property type="match status" value="1"/>
</dbReference>
<comment type="function">
    <text evidence="1">Plays a role in synthesis, processing and/or stability of 23S rRNA.</text>
</comment>
<evidence type="ECO:0000313" key="6">
    <source>
        <dbReference type="EMBL" id="OAU98072.1"/>
    </source>
</evidence>
<proteinExistence type="inferred from homology"/>
<dbReference type="RefSeq" id="WP_064610296.1">
    <property type="nucleotide sequence ID" value="NZ_LXHB01000030.1"/>
</dbReference>
<gene>
    <name evidence="6" type="ORF">AO384_0319</name>
</gene>
<dbReference type="AlphaFoldDB" id="A0A198US12"/>
<sequence>MTTNKYPENQSLPTNIMLEKWADIGFEWQGNVSTAEMARLKEQTVADSTLQVIFRLVKQEGIVWLNYQVTGQVQVACQRCLDPLDVDVSGVYHLALLESNEAVGQIGDAEYILMEELGTGATRKLPIKDILEDELLLVLPLSPKHDDCDMPVEMADEEEVVQEQENPFAALAQLKEKLS</sequence>
<evidence type="ECO:0000256" key="5">
    <source>
        <dbReference type="ARBA" id="ARBA00031841"/>
    </source>
</evidence>
<dbReference type="Proteomes" id="UP000078228">
    <property type="component" value="Unassembled WGS sequence"/>
</dbReference>